<gene>
    <name evidence="10 12" type="primary">leuD</name>
    <name evidence="12" type="ORF">F4Y08_11670</name>
</gene>
<dbReference type="InterPro" id="IPR000573">
    <property type="entry name" value="AconitaseA/IPMdHydase_ssu_swvl"/>
</dbReference>
<keyword evidence="8 10" id="KW-0456">Lyase</keyword>
<name>A0A6B1DWD4_9CHLR</name>
<evidence type="ECO:0000256" key="5">
    <source>
        <dbReference type="ARBA" id="ARBA00011271"/>
    </source>
</evidence>
<comment type="function">
    <text evidence="2 10">Catalyzes the isomerization between 2-isopropylmalate and 3-isopropylmalate, via the formation of 2-isopropylmaleate.</text>
</comment>
<keyword evidence="7 10" id="KW-0028">Amino-acid biosynthesis</keyword>
<evidence type="ECO:0000259" key="11">
    <source>
        <dbReference type="Pfam" id="PF00694"/>
    </source>
</evidence>
<feature type="domain" description="Aconitase A/isopropylmalate dehydratase small subunit swivel" evidence="11">
    <location>
        <begin position="9"/>
        <end position="123"/>
    </location>
</feature>
<keyword evidence="6 10" id="KW-0432">Leucine biosynthesis</keyword>
<protein>
    <recommendedName>
        <fullName evidence="10">3-isopropylmalate dehydratase small subunit</fullName>
        <ecNumber evidence="10">4.2.1.33</ecNumber>
    </recommendedName>
    <alternativeName>
        <fullName evidence="10">Alpha-IPM isomerase</fullName>
        <shortName evidence="10">IPMI</shortName>
    </alternativeName>
    <alternativeName>
        <fullName evidence="10">Isopropylmalate isomerase</fullName>
    </alternativeName>
</protein>
<dbReference type="EMBL" id="VXPY01000084">
    <property type="protein sequence ID" value="MYD90972.1"/>
    <property type="molecule type" value="Genomic_DNA"/>
</dbReference>
<dbReference type="InterPro" id="IPR015928">
    <property type="entry name" value="Aconitase/3IPM_dehydase_swvl"/>
</dbReference>
<sequence>MEKVDLIRARAVPLRADNVDTDQIIPARYLTAITTDGMGEGLFASWRYLDTGEPNPEFVLNNPEYKGAEILVAGANFGSGSSREHAVWALAQYGFKCVLAPSFGDIFYNNSLKNGFLPVVLPKEAIDALWDVLEGDPETQLWVDLRTQNVRMPDQQSLRFEIDPFRRDCLLQGLDDLGFLLAKEDQIAAFEAGRAQPAAA</sequence>
<comment type="pathway">
    <text evidence="3 10">Amino-acid biosynthesis; L-leucine biosynthesis; L-leucine from 3-methyl-2-oxobutanoate: step 2/4.</text>
</comment>
<evidence type="ECO:0000256" key="2">
    <source>
        <dbReference type="ARBA" id="ARBA00002695"/>
    </source>
</evidence>
<evidence type="ECO:0000256" key="9">
    <source>
        <dbReference type="ARBA" id="ARBA00023304"/>
    </source>
</evidence>
<dbReference type="InterPro" id="IPR004431">
    <property type="entry name" value="3-IsopropMal_deHydase_ssu"/>
</dbReference>
<dbReference type="Gene3D" id="3.20.19.10">
    <property type="entry name" value="Aconitase, domain 4"/>
    <property type="match status" value="1"/>
</dbReference>
<dbReference type="AlphaFoldDB" id="A0A6B1DWD4"/>
<evidence type="ECO:0000256" key="4">
    <source>
        <dbReference type="ARBA" id="ARBA00009845"/>
    </source>
</evidence>
<reference evidence="12" key="1">
    <citation type="submission" date="2019-09" db="EMBL/GenBank/DDBJ databases">
        <title>Characterisation of the sponge microbiome using genome-centric metagenomics.</title>
        <authorList>
            <person name="Engelberts J.P."/>
            <person name="Robbins S.J."/>
            <person name="De Goeij J.M."/>
            <person name="Aranda M."/>
            <person name="Bell S.C."/>
            <person name="Webster N.S."/>
        </authorList>
    </citation>
    <scope>NUCLEOTIDE SEQUENCE</scope>
    <source>
        <strain evidence="12">SB0662_bin_9</strain>
    </source>
</reference>
<dbReference type="Pfam" id="PF00694">
    <property type="entry name" value="Aconitase_C"/>
    <property type="match status" value="1"/>
</dbReference>
<dbReference type="InterPro" id="IPR033940">
    <property type="entry name" value="IPMI_Swivel"/>
</dbReference>
<keyword evidence="9 10" id="KW-0100">Branched-chain amino acid biosynthesis</keyword>
<accession>A0A6B1DWD4</accession>
<dbReference type="HAMAP" id="MF_01031">
    <property type="entry name" value="LeuD_type1"/>
    <property type="match status" value="1"/>
</dbReference>
<evidence type="ECO:0000256" key="10">
    <source>
        <dbReference type="HAMAP-Rule" id="MF_01031"/>
    </source>
</evidence>
<dbReference type="NCBIfam" id="TIGR00171">
    <property type="entry name" value="leuD"/>
    <property type="match status" value="1"/>
</dbReference>
<organism evidence="12">
    <name type="scientific">Caldilineaceae bacterium SB0662_bin_9</name>
    <dbReference type="NCBI Taxonomy" id="2605258"/>
    <lineage>
        <taxon>Bacteria</taxon>
        <taxon>Bacillati</taxon>
        <taxon>Chloroflexota</taxon>
        <taxon>Caldilineae</taxon>
        <taxon>Caldilineales</taxon>
        <taxon>Caldilineaceae</taxon>
    </lineage>
</organism>
<comment type="subunit">
    <text evidence="5 10">Heterodimer of LeuC and LeuD.</text>
</comment>
<dbReference type="SUPFAM" id="SSF52016">
    <property type="entry name" value="LeuD/IlvD-like"/>
    <property type="match status" value="1"/>
</dbReference>
<comment type="catalytic activity">
    <reaction evidence="1 10">
        <text>(2R,3S)-3-isopropylmalate = (2S)-2-isopropylmalate</text>
        <dbReference type="Rhea" id="RHEA:32287"/>
        <dbReference type="ChEBI" id="CHEBI:1178"/>
        <dbReference type="ChEBI" id="CHEBI:35121"/>
        <dbReference type="EC" id="4.2.1.33"/>
    </reaction>
</comment>
<dbReference type="GO" id="GO:0009316">
    <property type="term" value="C:3-isopropylmalate dehydratase complex"/>
    <property type="evidence" value="ECO:0007669"/>
    <property type="project" value="InterPro"/>
</dbReference>
<dbReference type="GO" id="GO:0003861">
    <property type="term" value="F:3-isopropylmalate dehydratase activity"/>
    <property type="evidence" value="ECO:0007669"/>
    <property type="project" value="UniProtKB-UniRule"/>
</dbReference>
<comment type="caution">
    <text evidence="12">The sequence shown here is derived from an EMBL/GenBank/DDBJ whole genome shotgun (WGS) entry which is preliminary data.</text>
</comment>
<comment type="similarity">
    <text evidence="4 10">Belongs to the LeuD family. LeuD type 1 subfamily.</text>
</comment>
<evidence type="ECO:0000256" key="1">
    <source>
        <dbReference type="ARBA" id="ARBA00000491"/>
    </source>
</evidence>
<evidence type="ECO:0000256" key="6">
    <source>
        <dbReference type="ARBA" id="ARBA00022430"/>
    </source>
</evidence>
<dbReference type="InterPro" id="IPR050075">
    <property type="entry name" value="LeuD"/>
</dbReference>
<proteinExistence type="inferred from homology"/>
<evidence type="ECO:0000313" key="12">
    <source>
        <dbReference type="EMBL" id="MYD90972.1"/>
    </source>
</evidence>
<evidence type="ECO:0000256" key="8">
    <source>
        <dbReference type="ARBA" id="ARBA00023239"/>
    </source>
</evidence>
<dbReference type="UniPathway" id="UPA00048">
    <property type="reaction ID" value="UER00071"/>
</dbReference>
<dbReference type="CDD" id="cd01577">
    <property type="entry name" value="IPMI_Swivel"/>
    <property type="match status" value="1"/>
</dbReference>
<dbReference type="EC" id="4.2.1.33" evidence="10"/>
<evidence type="ECO:0000256" key="7">
    <source>
        <dbReference type="ARBA" id="ARBA00022605"/>
    </source>
</evidence>
<dbReference type="PANTHER" id="PTHR43345:SF5">
    <property type="entry name" value="3-ISOPROPYLMALATE DEHYDRATASE SMALL SUBUNIT"/>
    <property type="match status" value="1"/>
</dbReference>
<dbReference type="PANTHER" id="PTHR43345">
    <property type="entry name" value="3-ISOPROPYLMALATE DEHYDRATASE SMALL SUBUNIT 2-RELATED-RELATED"/>
    <property type="match status" value="1"/>
</dbReference>
<dbReference type="NCBIfam" id="NF002458">
    <property type="entry name" value="PRK01641.1"/>
    <property type="match status" value="1"/>
</dbReference>
<dbReference type="GO" id="GO:0009098">
    <property type="term" value="P:L-leucine biosynthetic process"/>
    <property type="evidence" value="ECO:0007669"/>
    <property type="project" value="UniProtKB-UniRule"/>
</dbReference>
<evidence type="ECO:0000256" key="3">
    <source>
        <dbReference type="ARBA" id="ARBA00004729"/>
    </source>
</evidence>
<dbReference type="FunFam" id="3.20.19.10:FF:000003">
    <property type="entry name" value="3-isopropylmalate dehydratase small subunit"/>
    <property type="match status" value="1"/>
</dbReference>